<reference evidence="1 2" key="1">
    <citation type="submission" date="2017-09" db="EMBL/GenBank/DDBJ databases">
        <title>Depth-based differentiation of microbial function through sediment-hosted aquifers and enrichment of novel symbionts in the deep terrestrial subsurface.</title>
        <authorList>
            <person name="Probst A.J."/>
            <person name="Ladd B."/>
            <person name="Jarett J.K."/>
            <person name="Geller-Mcgrath D.E."/>
            <person name="Sieber C.M."/>
            <person name="Emerson J.B."/>
            <person name="Anantharaman K."/>
            <person name="Thomas B.C."/>
            <person name="Malmstrom R."/>
            <person name="Stieglmeier M."/>
            <person name="Klingl A."/>
            <person name="Woyke T."/>
            <person name="Ryan C.M."/>
            <person name="Banfield J.F."/>
        </authorList>
    </citation>
    <scope>NUCLEOTIDE SEQUENCE [LARGE SCALE GENOMIC DNA]</scope>
    <source>
        <strain evidence="1">CG23_combo_of_CG06-09_8_20_14_all_41_10</strain>
    </source>
</reference>
<comment type="caution">
    <text evidence="1">The sequence shown here is derived from an EMBL/GenBank/DDBJ whole genome shotgun (WGS) entry which is preliminary data.</text>
</comment>
<dbReference type="Gene3D" id="3.30.2310.20">
    <property type="entry name" value="RelE-like"/>
    <property type="match status" value="1"/>
</dbReference>
<name>A0A2G9ZNK9_9BACT</name>
<dbReference type="Proteomes" id="UP000231408">
    <property type="component" value="Unassembled WGS sequence"/>
</dbReference>
<organism evidence="1 2">
    <name type="scientific">Candidatus Falkowbacteria bacterium CG23_combo_of_CG06-09_8_20_14_all_41_10</name>
    <dbReference type="NCBI Taxonomy" id="1974571"/>
    <lineage>
        <taxon>Bacteria</taxon>
        <taxon>Candidatus Falkowiibacteriota</taxon>
    </lineage>
</organism>
<accession>A0A2G9ZNK9</accession>
<gene>
    <name evidence="1" type="ORF">COX21_01395</name>
</gene>
<evidence type="ECO:0000313" key="2">
    <source>
        <dbReference type="Proteomes" id="UP000231408"/>
    </source>
</evidence>
<dbReference type="SUPFAM" id="SSF143011">
    <property type="entry name" value="RelE-like"/>
    <property type="match status" value="1"/>
</dbReference>
<dbReference type="EMBL" id="PCSE01000041">
    <property type="protein sequence ID" value="PIP34724.1"/>
    <property type="molecule type" value="Genomic_DNA"/>
</dbReference>
<dbReference type="AlphaFoldDB" id="A0A2G9ZNK9"/>
<evidence type="ECO:0000313" key="1">
    <source>
        <dbReference type="EMBL" id="PIP34724.1"/>
    </source>
</evidence>
<proteinExistence type="predicted"/>
<protein>
    <submittedName>
        <fullName evidence="1">Killer suppression protein</fullName>
    </submittedName>
</protein>
<sequence length="111" mass="12898">MEIHYTKKALKKMCPDWQCIRSFGDLIGRITLRRIIELKAAACLEDLKNAPGRHEELKGDRRLQLSCRLDASRRLIYTPFGNPSDYIENNGLVWKKVNAVEIIEAVNYHQE</sequence>
<dbReference type="InterPro" id="IPR035093">
    <property type="entry name" value="RelE/ParE_toxin_dom_sf"/>
</dbReference>